<evidence type="ECO:0000313" key="7">
    <source>
        <dbReference type="EMBL" id="ALP42226.1"/>
    </source>
</evidence>
<dbReference type="EC" id="4.4.1.13" evidence="2"/>
<dbReference type="Proteomes" id="UP000058114">
    <property type="component" value="Chromosome"/>
</dbReference>
<dbReference type="NCBIfam" id="TIGR04350">
    <property type="entry name" value="C_S_lyase_PatB"/>
    <property type="match status" value="1"/>
</dbReference>
<evidence type="ECO:0000313" key="8">
    <source>
        <dbReference type="Proteomes" id="UP000058114"/>
    </source>
</evidence>
<organism evidence="7 8">
    <name type="scientific">Aeromonas schubertii</name>
    <dbReference type="NCBI Taxonomy" id="652"/>
    <lineage>
        <taxon>Bacteria</taxon>
        <taxon>Pseudomonadati</taxon>
        <taxon>Pseudomonadota</taxon>
        <taxon>Gammaproteobacteria</taxon>
        <taxon>Aeromonadales</taxon>
        <taxon>Aeromonadaceae</taxon>
        <taxon>Aeromonas</taxon>
    </lineage>
</organism>
<dbReference type="InterPro" id="IPR027619">
    <property type="entry name" value="C-S_lyase_PatB-like"/>
</dbReference>
<comment type="similarity">
    <text evidence="5">Belongs to the class-II pyridoxal-phosphate-dependent aminotransferase family. MalY/PatB cystathionine beta-lyase subfamily.</text>
</comment>
<protein>
    <recommendedName>
        <fullName evidence="2">cysteine-S-conjugate beta-lyase</fullName>
        <ecNumber evidence="2">4.4.1.13</ecNumber>
    </recommendedName>
</protein>
<keyword evidence="4" id="KW-0456">Lyase</keyword>
<dbReference type="PATRIC" id="fig|652.5.peg.1899"/>
<dbReference type="InterPro" id="IPR004839">
    <property type="entry name" value="Aminotransferase_I/II_large"/>
</dbReference>
<dbReference type="InterPro" id="IPR015424">
    <property type="entry name" value="PyrdxlP-dep_Trfase"/>
</dbReference>
<dbReference type="GO" id="GO:0047804">
    <property type="term" value="F:cysteine-S-conjugate beta-lyase activity"/>
    <property type="evidence" value="ECO:0007669"/>
    <property type="project" value="UniProtKB-EC"/>
</dbReference>
<dbReference type="InterPro" id="IPR051798">
    <property type="entry name" value="Class-II_PLP-Dep_Aminotrans"/>
</dbReference>
<evidence type="ECO:0000256" key="2">
    <source>
        <dbReference type="ARBA" id="ARBA00012224"/>
    </source>
</evidence>
<dbReference type="EMBL" id="CP013067">
    <property type="protein sequence ID" value="ALP42226.1"/>
    <property type="molecule type" value="Genomic_DNA"/>
</dbReference>
<dbReference type="CDD" id="cd00609">
    <property type="entry name" value="AAT_like"/>
    <property type="match status" value="1"/>
</dbReference>
<dbReference type="PANTHER" id="PTHR43525">
    <property type="entry name" value="PROTEIN MALY"/>
    <property type="match status" value="1"/>
</dbReference>
<dbReference type="RefSeq" id="WP_060585673.1">
    <property type="nucleotide sequence ID" value="NZ_CP013067.1"/>
</dbReference>
<dbReference type="Pfam" id="PF00155">
    <property type="entry name" value="Aminotran_1_2"/>
    <property type="match status" value="1"/>
</dbReference>
<dbReference type="SUPFAM" id="SSF53383">
    <property type="entry name" value="PLP-dependent transferases"/>
    <property type="match status" value="1"/>
</dbReference>
<dbReference type="GO" id="GO:0030170">
    <property type="term" value="F:pyridoxal phosphate binding"/>
    <property type="evidence" value="ECO:0007669"/>
    <property type="project" value="InterPro"/>
</dbReference>
<dbReference type="InterPro" id="IPR015421">
    <property type="entry name" value="PyrdxlP-dep_Trfase_major"/>
</dbReference>
<dbReference type="InterPro" id="IPR015422">
    <property type="entry name" value="PyrdxlP-dep_Trfase_small"/>
</dbReference>
<keyword evidence="3" id="KW-0663">Pyridoxal phosphate</keyword>
<name>A0A0S2SKR5_9GAMM</name>
<comment type="cofactor">
    <cofactor evidence="1">
        <name>pyridoxal 5'-phosphate</name>
        <dbReference type="ChEBI" id="CHEBI:597326"/>
    </cofactor>
</comment>
<gene>
    <name evidence="7" type="primary">malY</name>
    <name evidence="7" type="ORF">WL1483_2807</name>
</gene>
<evidence type="ECO:0000256" key="3">
    <source>
        <dbReference type="ARBA" id="ARBA00022898"/>
    </source>
</evidence>
<dbReference type="PANTHER" id="PTHR43525:SF1">
    <property type="entry name" value="PROTEIN MALY"/>
    <property type="match status" value="1"/>
</dbReference>
<reference evidence="8" key="1">
    <citation type="submission" date="2015-10" db="EMBL/GenBank/DDBJ databases">
        <title>Complete Genome Sequence of Aeromonas schubertii strain WL1483.</title>
        <authorList>
            <person name="Liu L."/>
        </authorList>
    </citation>
    <scope>NUCLEOTIDE SEQUENCE [LARGE SCALE GENOMIC DNA]</scope>
    <source>
        <strain evidence="8">WL1483</strain>
    </source>
</reference>
<dbReference type="KEGG" id="asr:WL1483_2807"/>
<reference evidence="7 8" key="2">
    <citation type="journal article" date="2016" name="Genome Announc.">
        <title>Complete Genome Sequence of the Highly Virulent Aeromonas schubertii Strain WL1483, Isolated from Diseased Snakehead Fish (Channa argus) in China.</title>
        <authorList>
            <person name="Liu L."/>
            <person name="Li N."/>
            <person name="Zhang D."/>
            <person name="Fu X."/>
            <person name="Shi C."/>
            <person name="Lin Q."/>
            <person name="Hao G."/>
        </authorList>
    </citation>
    <scope>NUCLEOTIDE SEQUENCE [LARGE SCALE GENOMIC DNA]</scope>
    <source>
        <strain evidence="7 8">WL1483</strain>
    </source>
</reference>
<evidence type="ECO:0000256" key="1">
    <source>
        <dbReference type="ARBA" id="ARBA00001933"/>
    </source>
</evidence>
<dbReference type="AlphaFoldDB" id="A0A0S2SKR5"/>
<evidence type="ECO:0000256" key="5">
    <source>
        <dbReference type="ARBA" id="ARBA00037974"/>
    </source>
</evidence>
<sequence length="406" mass="45424">MPGSTSFDFDRHIDRYGTYCTQWDYVADRFGHADLLPFTISDMDFETAPCIRECLARRLEHGVFGYSRWSHDDFKGAVTGWFARRHGTRLDPERLIYGPSVIYIIAQLVSLWSAPGEGVLVHTPAYDAFGNMLGANDRVLLPSPLIKGEGSYHIDWDGFERQAARPDCRILLLCSPHNPTGRVWRRDELVRMATICRRHGVRVISDDIHMDVSFTPYLPWSEVAQDEGWALVSSGSKSFNILALGGAYGYIPERASRDAYLHRLKAAHGLSSPPILGVLAHMSAYREGDAWLDALKAYHHGNLTLVAARLNAAFPAIDYRVPEGTYLAWIDLRGLGIDSAERMDALQTLLVEKYRVAIMRGDTYGPEGKGFIRLNVGCPRHKLEQGLDALIGALGEWLSIETPAHL</sequence>
<accession>A0A0S2SKR5</accession>
<evidence type="ECO:0000256" key="4">
    <source>
        <dbReference type="ARBA" id="ARBA00023239"/>
    </source>
</evidence>
<proteinExistence type="inferred from homology"/>
<evidence type="ECO:0000259" key="6">
    <source>
        <dbReference type="Pfam" id="PF00155"/>
    </source>
</evidence>
<feature type="domain" description="Aminotransferase class I/classII large" evidence="6">
    <location>
        <begin position="34"/>
        <end position="390"/>
    </location>
</feature>
<dbReference type="Gene3D" id="3.40.640.10">
    <property type="entry name" value="Type I PLP-dependent aspartate aminotransferase-like (Major domain)"/>
    <property type="match status" value="1"/>
</dbReference>
<dbReference type="Gene3D" id="3.90.1150.10">
    <property type="entry name" value="Aspartate Aminotransferase, domain 1"/>
    <property type="match status" value="1"/>
</dbReference>